<gene>
    <name evidence="1" type="ORF">V6N11_061815</name>
</gene>
<dbReference type="EMBL" id="JBBPBN010002074">
    <property type="protein sequence ID" value="KAK8476764.1"/>
    <property type="molecule type" value="Genomic_DNA"/>
</dbReference>
<name>A0ABR1Z9T5_9ROSI</name>
<accession>A0ABR1Z9T5</accession>
<comment type="caution">
    <text evidence="1">The sequence shown here is derived from an EMBL/GenBank/DDBJ whole genome shotgun (WGS) entry which is preliminary data.</text>
</comment>
<keyword evidence="2" id="KW-1185">Reference proteome</keyword>
<evidence type="ECO:0000313" key="2">
    <source>
        <dbReference type="Proteomes" id="UP001396334"/>
    </source>
</evidence>
<evidence type="ECO:0000313" key="1">
    <source>
        <dbReference type="EMBL" id="KAK8476764.1"/>
    </source>
</evidence>
<dbReference type="Proteomes" id="UP001396334">
    <property type="component" value="Unassembled WGS sequence"/>
</dbReference>
<organism evidence="1 2">
    <name type="scientific">Hibiscus sabdariffa</name>
    <name type="common">roselle</name>
    <dbReference type="NCBI Taxonomy" id="183260"/>
    <lineage>
        <taxon>Eukaryota</taxon>
        <taxon>Viridiplantae</taxon>
        <taxon>Streptophyta</taxon>
        <taxon>Embryophyta</taxon>
        <taxon>Tracheophyta</taxon>
        <taxon>Spermatophyta</taxon>
        <taxon>Magnoliopsida</taxon>
        <taxon>eudicotyledons</taxon>
        <taxon>Gunneridae</taxon>
        <taxon>Pentapetalae</taxon>
        <taxon>rosids</taxon>
        <taxon>malvids</taxon>
        <taxon>Malvales</taxon>
        <taxon>Malvaceae</taxon>
        <taxon>Malvoideae</taxon>
        <taxon>Hibiscus</taxon>
    </lineage>
</organism>
<proteinExistence type="predicted"/>
<protein>
    <submittedName>
        <fullName evidence="1">Uncharacterized protein</fullName>
    </submittedName>
</protein>
<sequence length="95" mass="11002">MELRVDCTREMRKVMGGKRKADMQKKEDSESEEYKKVGNFIGFWVESANQTRQDNLGFYITVVASSYYYQMRDPLSPTLPDPISPSHLYSCDGCF</sequence>
<reference evidence="1 2" key="1">
    <citation type="journal article" date="2024" name="G3 (Bethesda)">
        <title>Genome assembly of Hibiscus sabdariffa L. provides insights into metabolisms of medicinal natural products.</title>
        <authorList>
            <person name="Kim T."/>
        </authorList>
    </citation>
    <scope>NUCLEOTIDE SEQUENCE [LARGE SCALE GENOMIC DNA]</scope>
    <source>
        <strain evidence="1">TK-2024</strain>
        <tissue evidence="1">Old leaves</tissue>
    </source>
</reference>